<protein>
    <submittedName>
        <fullName evidence="1">Uncharacterized protein</fullName>
    </submittedName>
</protein>
<proteinExistence type="predicted"/>
<dbReference type="EMBL" id="MU250542">
    <property type="protein sequence ID" value="KAG7443958.1"/>
    <property type="molecule type" value="Genomic_DNA"/>
</dbReference>
<sequence>LDHLNYSAIAKIIQVDAAEGMPVDLSSVSFKYQSCIFEKQTKTPVLKKQKESHRATRKLEIV</sequence>
<organism evidence="1 2">
    <name type="scientific">Guyanagaster necrorhizus</name>
    <dbReference type="NCBI Taxonomy" id="856835"/>
    <lineage>
        <taxon>Eukaryota</taxon>
        <taxon>Fungi</taxon>
        <taxon>Dikarya</taxon>
        <taxon>Basidiomycota</taxon>
        <taxon>Agaricomycotina</taxon>
        <taxon>Agaricomycetes</taxon>
        <taxon>Agaricomycetidae</taxon>
        <taxon>Agaricales</taxon>
        <taxon>Marasmiineae</taxon>
        <taxon>Physalacriaceae</taxon>
        <taxon>Guyanagaster</taxon>
    </lineage>
</organism>
<dbReference type="Proteomes" id="UP000812287">
    <property type="component" value="Unassembled WGS sequence"/>
</dbReference>
<dbReference type="RefSeq" id="XP_043037458.1">
    <property type="nucleotide sequence ID" value="XM_043183472.1"/>
</dbReference>
<evidence type="ECO:0000313" key="2">
    <source>
        <dbReference type="Proteomes" id="UP000812287"/>
    </source>
</evidence>
<accession>A0A9P8AQ32</accession>
<keyword evidence="2" id="KW-1185">Reference proteome</keyword>
<name>A0A9P8AQ32_9AGAR</name>
<dbReference type="OrthoDB" id="2713924at2759"/>
<dbReference type="AlphaFoldDB" id="A0A9P8AQ32"/>
<feature type="non-terminal residue" evidence="1">
    <location>
        <position position="1"/>
    </location>
</feature>
<gene>
    <name evidence="1" type="ORF">BT62DRAFT_901707</name>
</gene>
<comment type="caution">
    <text evidence="1">The sequence shown here is derived from an EMBL/GenBank/DDBJ whole genome shotgun (WGS) entry which is preliminary data.</text>
</comment>
<dbReference type="GeneID" id="66105769"/>
<evidence type="ECO:0000313" key="1">
    <source>
        <dbReference type="EMBL" id="KAG7443958.1"/>
    </source>
</evidence>
<reference evidence="1" key="1">
    <citation type="submission" date="2020-11" db="EMBL/GenBank/DDBJ databases">
        <title>Adaptations for nitrogen fixation in a non-lichenized fungal sporocarp promotes dispersal by wood-feeding termites.</title>
        <authorList>
            <consortium name="DOE Joint Genome Institute"/>
            <person name="Koch R.A."/>
            <person name="Yoon G."/>
            <person name="Arayal U."/>
            <person name="Lail K."/>
            <person name="Amirebrahimi M."/>
            <person name="Labutti K."/>
            <person name="Lipzen A."/>
            <person name="Riley R."/>
            <person name="Barry K."/>
            <person name="Henrissat B."/>
            <person name="Grigoriev I.V."/>
            <person name="Herr J.R."/>
            <person name="Aime M.C."/>
        </authorList>
    </citation>
    <scope>NUCLEOTIDE SEQUENCE</scope>
    <source>
        <strain evidence="1">MCA 3950</strain>
    </source>
</reference>